<reference evidence="10" key="2">
    <citation type="submission" date="2021-01" db="EMBL/GenBank/DDBJ databases">
        <authorList>
            <person name="Mieszkin S."/>
            <person name="Pouder E."/>
            <person name="Alain K."/>
        </authorList>
    </citation>
    <scope>NUCLEOTIDE SEQUENCE</scope>
    <source>
        <strain evidence="10">HW T2.11</strain>
    </source>
</reference>
<evidence type="ECO:0000256" key="5">
    <source>
        <dbReference type="HAMAP-Rule" id="MF_02120"/>
    </source>
</evidence>
<feature type="binding site" evidence="5">
    <location>
        <position position="398"/>
    </location>
    <ligand>
        <name>pyridoxal 5'-phosphate</name>
        <dbReference type="ChEBI" id="CHEBI:597326"/>
    </ligand>
</feature>
<dbReference type="Proteomes" id="UP000708298">
    <property type="component" value="Unassembled WGS sequence"/>
</dbReference>
<comment type="cofactor">
    <cofactor evidence="1 5 7 8">
        <name>pyridoxal 5'-phosphate</name>
        <dbReference type="ChEBI" id="CHEBI:597326"/>
    </cofactor>
</comment>
<dbReference type="InterPro" id="IPR022644">
    <property type="entry name" value="De-COase2_N"/>
</dbReference>
<dbReference type="InterPro" id="IPR022653">
    <property type="entry name" value="De-COase2_pyr-phos_BS"/>
</dbReference>
<dbReference type="PROSITE" id="PS00878">
    <property type="entry name" value="ODR_DC_2_1"/>
    <property type="match status" value="1"/>
</dbReference>
<dbReference type="NCBIfam" id="TIGR01048">
    <property type="entry name" value="lysA"/>
    <property type="match status" value="1"/>
</dbReference>
<feature type="binding site" evidence="5">
    <location>
        <position position="337"/>
    </location>
    <ligand>
        <name>substrate</name>
    </ligand>
</feature>
<comment type="caution">
    <text evidence="10">The sequence shown here is derived from an EMBL/GenBank/DDBJ whole genome shotgun (WGS) entry which is preliminary data.</text>
</comment>
<evidence type="ECO:0000256" key="4">
    <source>
        <dbReference type="ARBA" id="ARBA00023239"/>
    </source>
</evidence>
<dbReference type="InterPro" id="IPR022657">
    <property type="entry name" value="De-COase2_CS"/>
</dbReference>
<dbReference type="EMBL" id="JAESVB010000001">
    <property type="protein sequence ID" value="MCB8874250.1"/>
    <property type="molecule type" value="Genomic_DNA"/>
</dbReference>
<protein>
    <recommendedName>
        <fullName evidence="5 6">Diaminopimelate decarboxylase</fullName>
        <shortName evidence="5">DAP decarboxylase</shortName>
        <shortName evidence="5">DAPDC</shortName>
        <ecNumber evidence="5 6">4.1.1.20</ecNumber>
    </recommendedName>
</protein>
<feature type="active site" description="Proton donor" evidence="7">
    <location>
        <position position="369"/>
    </location>
</feature>
<dbReference type="HAMAP" id="MF_02120">
    <property type="entry name" value="LysA"/>
    <property type="match status" value="1"/>
</dbReference>
<dbReference type="Gene3D" id="2.40.37.10">
    <property type="entry name" value="Lyase, Ornithine Decarboxylase, Chain A, domain 1"/>
    <property type="match status" value="1"/>
</dbReference>
<dbReference type="RefSeq" id="WP_227319898.1">
    <property type="nucleotide sequence ID" value="NZ_JAESVB010000001.1"/>
</dbReference>
<comment type="catalytic activity">
    <reaction evidence="5 8">
        <text>meso-2,6-diaminopimelate + H(+) = L-lysine + CO2</text>
        <dbReference type="Rhea" id="RHEA:15101"/>
        <dbReference type="ChEBI" id="CHEBI:15378"/>
        <dbReference type="ChEBI" id="CHEBI:16526"/>
        <dbReference type="ChEBI" id="CHEBI:32551"/>
        <dbReference type="ChEBI" id="CHEBI:57791"/>
        <dbReference type="EC" id="4.1.1.20"/>
    </reaction>
</comment>
<dbReference type="EC" id="4.1.1.20" evidence="5 6"/>
<comment type="pathway">
    <text evidence="5 8">Amino-acid biosynthesis; L-lysine biosynthesis via DAP pathway; L-lysine from DL-2,6-diaminopimelate: step 1/1.</text>
</comment>
<feature type="domain" description="Orn/DAP/Arg decarboxylase 2 N-terminal" evidence="9">
    <location>
        <begin position="70"/>
        <end position="304"/>
    </location>
</feature>
<dbReference type="SUPFAM" id="SSF51419">
    <property type="entry name" value="PLP-binding barrel"/>
    <property type="match status" value="1"/>
</dbReference>
<evidence type="ECO:0000313" key="10">
    <source>
        <dbReference type="EMBL" id="MCB8874250.1"/>
    </source>
</evidence>
<keyword evidence="4 5" id="KW-0456">Lyase</keyword>
<evidence type="ECO:0000259" key="9">
    <source>
        <dbReference type="Pfam" id="PF02784"/>
    </source>
</evidence>
<dbReference type="FunFam" id="3.20.20.10:FF:000003">
    <property type="entry name" value="Diaminopimelate decarboxylase"/>
    <property type="match status" value="1"/>
</dbReference>
<evidence type="ECO:0000256" key="1">
    <source>
        <dbReference type="ARBA" id="ARBA00001933"/>
    </source>
</evidence>
<dbReference type="SUPFAM" id="SSF50621">
    <property type="entry name" value="Alanine racemase C-terminal domain-like"/>
    <property type="match status" value="1"/>
</dbReference>
<dbReference type="PRINTS" id="PR01181">
    <property type="entry name" value="DAPDCRBXLASE"/>
</dbReference>
<feature type="binding site" evidence="5">
    <location>
        <position position="301"/>
    </location>
    <ligand>
        <name>substrate</name>
    </ligand>
</feature>
<accession>A0A963YQ45</accession>
<reference evidence="10" key="1">
    <citation type="journal article" date="2021" name="Microorganisms">
        <title>Acidisoma silvae sp. nov. and Acidisomacellulosilytica sp. nov., Two Acidophilic Bacteria Isolated from Decaying Wood, Hydrolyzing Cellulose and Producing Poly-3-hydroxybutyrate.</title>
        <authorList>
            <person name="Mieszkin S."/>
            <person name="Pouder E."/>
            <person name="Uroz S."/>
            <person name="Simon-Colin C."/>
            <person name="Alain K."/>
        </authorList>
    </citation>
    <scope>NUCLEOTIDE SEQUENCE</scope>
    <source>
        <strain evidence="10">HW T2.11</strain>
    </source>
</reference>
<dbReference type="InterPro" id="IPR029066">
    <property type="entry name" value="PLP-binding_barrel"/>
</dbReference>
<dbReference type="GO" id="GO:0008836">
    <property type="term" value="F:diaminopimelate decarboxylase activity"/>
    <property type="evidence" value="ECO:0007669"/>
    <property type="project" value="UniProtKB-UniRule"/>
</dbReference>
<dbReference type="Gene3D" id="3.20.20.10">
    <property type="entry name" value="Alanine racemase"/>
    <property type="match status" value="1"/>
</dbReference>
<name>A0A963YQ45_9PROT</name>
<evidence type="ECO:0000256" key="8">
    <source>
        <dbReference type="RuleBase" id="RU003738"/>
    </source>
</evidence>
<keyword evidence="3 5" id="KW-0663">Pyridoxal phosphate</keyword>
<dbReference type="GO" id="GO:0009089">
    <property type="term" value="P:lysine biosynthetic process via diaminopimelate"/>
    <property type="evidence" value="ECO:0007669"/>
    <property type="project" value="UniProtKB-UniRule"/>
</dbReference>
<dbReference type="Pfam" id="PF02784">
    <property type="entry name" value="Orn_Arg_deC_N"/>
    <property type="match status" value="1"/>
</dbReference>
<dbReference type="PROSITE" id="PS00879">
    <property type="entry name" value="ODR_DC_2_2"/>
    <property type="match status" value="1"/>
</dbReference>
<proteinExistence type="inferred from homology"/>
<dbReference type="InterPro" id="IPR000183">
    <property type="entry name" value="Orn/DAP/Arg_de-COase"/>
</dbReference>
<organism evidence="10 11">
    <name type="scientific">Acidisoma silvae</name>
    <dbReference type="NCBI Taxonomy" id="2802396"/>
    <lineage>
        <taxon>Bacteria</taxon>
        <taxon>Pseudomonadati</taxon>
        <taxon>Pseudomonadota</taxon>
        <taxon>Alphaproteobacteria</taxon>
        <taxon>Acetobacterales</taxon>
        <taxon>Acidocellaceae</taxon>
        <taxon>Acidisoma</taxon>
    </lineage>
</organism>
<keyword evidence="2 5" id="KW-0210">Decarboxylase</keyword>
<comment type="subunit">
    <text evidence="5">Homodimer.</text>
</comment>
<keyword evidence="11" id="KW-1185">Reference proteome</keyword>
<dbReference type="InterPro" id="IPR009006">
    <property type="entry name" value="Ala_racemase/Decarboxylase_C"/>
</dbReference>
<feature type="binding site" evidence="5">
    <location>
        <position position="264"/>
    </location>
    <ligand>
        <name>pyridoxal 5'-phosphate</name>
        <dbReference type="ChEBI" id="CHEBI:597326"/>
    </ligand>
</feature>
<feature type="binding site" evidence="5">
    <location>
        <position position="370"/>
    </location>
    <ligand>
        <name>substrate</name>
    </ligand>
</feature>
<evidence type="ECO:0000256" key="3">
    <source>
        <dbReference type="ARBA" id="ARBA00022898"/>
    </source>
</evidence>
<keyword evidence="5" id="KW-0028">Amino-acid biosynthesis</keyword>
<dbReference type="PANTHER" id="PTHR43727:SF2">
    <property type="entry name" value="GROUP IV DECARBOXYLASE"/>
    <property type="match status" value="1"/>
</dbReference>
<evidence type="ECO:0000313" key="11">
    <source>
        <dbReference type="Proteomes" id="UP000708298"/>
    </source>
</evidence>
<dbReference type="PRINTS" id="PR01179">
    <property type="entry name" value="ODADCRBXLASE"/>
</dbReference>
<evidence type="ECO:0000256" key="6">
    <source>
        <dbReference type="NCBIfam" id="TIGR01048"/>
    </source>
</evidence>
<dbReference type="AlphaFoldDB" id="A0A963YQ45"/>
<feature type="binding site" evidence="5">
    <location>
        <position position="398"/>
    </location>
    <ligand>
        <name>substrate</name>
    </ligand>
</feature>
<comment type="similarity">
    <text evidence="5">Belongs to the Orn/Lys/Arg decarboxylase class-II family. LysA subfamily.</text>
</comment>
<comment type="function">
    <text evidence="5">Specifically catalyzes the decarboxylation of meso-diaminopimelate (meso-DAP) to L-lysine.</text>
</comment>
<feature type="modified residue" description="N6-(pyridoxal phosphate)lysine" evidence="5 7">
    <location>
        <position position="85"/>
    </location>
</feature>
<gene>
    <name evidence="5 10" type="primary">lysA</name>
    <name evidence="10" type="ORF">ASILVAE211_03570</name>
</gene>
<evidence type="ECO:0000256" key="7">
    <source>
        <dbReference type="PIRSR" id="PIRSR600183-50"/>
    </source>
</evidence>
<dbReference type="CDD" id="cd06828">
    <property type="entry name" value="PLPDE_III_DapDC"/>
    <property type="match status" value="1"/>
</dbReference>
<dbReference type="GO" id="GO:0030170">
    <property type="term" value="F:pyridoxal phosphate binding"/>
    <property type="evidence" value="ECO:0007669"/>
    <property type="project" value="UniProtKB-UniRule"/>
</dbReference>
<dbReference type="PANTHER" id="PTHR43727">
    <property type="entry name" value="DIAMINOPIMELATE DECARBOXYLASE"/>
    <property type="match status" value="1"/>
</dbReference>
<sequence>MADFSGPLPGAEPDAAALIAARPHLTMNADHGLMLEGVPLAVIAAELGSPCWVYGAETIRTRLAALRAALAKAGLGATDFHYAVKANDHLAILAIMAAAGAGADVVSGGELARARHAGIPASHIVYSGVGKSFRDLQLAVGEGIGQVNVESREELAMLSAVAEAAGRRVDLVLRVNPDVDAKTHAKITTGLAENKFGIAWAEVESVYAYAGSLPGLNPVGLAMHIGSQIVSVEPFDTAFARMAEMIGRLRAAGHTVTRLDCGGGIGISYEDGSGIALDDYAGVMAKHLGSLGLKLMMEPGRWLVGPAGLLLSSVIIAKKTGNRAFLVLDAAMNDLVRPAMYDAWHGIVPVAAADFGTPDMPVDVVGPVCETGDTFAKDRLLPALGPDALVAILDAGAYGAVMSSTYNARPLAAAALVDGDRWTTVTPRQQVTELWSRETVPAWLTETAGETG</sequence>
<keyword evidence="5 8" id="KW-0457">Lysine biosynthesis</keyword>
<evidence type="ECO:0000256" key="2">
    <source>
        <dbReference type="ARBA" id="ARBA00022793"/>
    </source>
</evidence>
<feature type="binding site" evidence="5">
    <location>
        <begin position="298"/>
        <end position="301"/>
    </location>
    <ligand>
        <name>pyridoxal 5'-phosphate</name>
        <dbReference type="ChEBI" id="CHEBI:597326"/>
    </ligand>
</feature>
<feature type="binding site" evidence="5">
    <location>
        <position position="341"/>
    </location>
    <ligand>
        <name>substrate</name>
    </ligand>
</feature>
<dbReference type="InterPro" id="IPR002986">
    <property type="entry name" value="DAP_deCOOHase_LysA"/>
</dbReference>